<comment type="caution">
    <text evidence="2">The sequence shown here is derived from an EMBL/GenBank/DDBJ whole genome shotgun (WGS) entry which is preliminary data.</text>
</comment>
<feature type="compositionally biased region" description="Low complexity" evidence="1">
    <location>
        <begin position="39"/>
        <end position="84"/>
    </location>
</feature>
<evidence type="ECO:0000313" key="3">
    <source>
        <dbReference type="Proteomes" id="UP000308267"/>
    </source>
</evidence>
<reference evidence="2 3" key="1">
    <citation type="journal article" date="2019" name="BMC Genomics">
        <title>New insights from Opisthorchis felineus genome: update on genomics of the epidemiologically important liver flukes.</title>
        <authorList>
            <person name="Ershov N.I."/>
            <person name="Mordvinov V.A."/>
            <person name="Prokhortchouk E.B."/>
            <person name="Pakharukova M.Y."/>
            <person name="Gunbin K.V."/>
            <person name="Ustyantsev K."/>
            <person name="Genaev M.A."/>
            <person name="Blinov A.G."/>
            <person name="Mazur A."/>
            <person name="Boulygina E."/>
            <person name="Tsygankova S."/>
            <person name="Khrameeva E."/>
            <person name="Chekanov N."/>
            <person name="Fan G."/>
            <person name="Xiao A."/>
            <person name="Zhang H."/>
            <person name="Xu X."/>
            <person name="Yang H."/>
            <person name="Solovyev V."/>
            <person name="Lee S.M."/>
            <person name="Liu X."/>
            <person name="Afonnikov D.A."/>
            <person name="Skryabin K.G."/>
        </authorList>
    </citation>
    <scope>NUCLEOTIDE SEQUENCE [LARGE SCALE GENOMIC DNA]</scope>
    <source>
        <strain evidence="2">AK-0245</strain>
        <tissue evidence="2">Whole organism</tissue>
    </source>
</reference>
<proteinExistence type="predicted"/>
<dbReference type="Proteomes" id="UP000308267">
    <property type="component" value="Unassembled WGS sequence"/>
</dbReference>
<protein>
    <submittedName>
        <fullName evidence="2">Uncharacterized protein</fullName>
    </submittedName>
</protein>
<dbReference type="OrthoDB" id="195817at2759"/>
<evidence type="ECO:0000256" key="1">
    <source>
        <dbReference type="SAM" id="MobiDB-lite"/>
    </source>
</evidence>
<sequence length="105" mass="10683">MILLGLKDPFSPFENVLCTVLFGGTVDALRNAVERSRAAKTAAATSTSSNVPSSPSFPVSTGPFGTPSAGSPGSTPSTGTATTTLNGQGSVRDTVPRQPSDKKRD</sequence>
<dbReference type="EMBL" id="SJOL01004944">
    <property type="protein sequence ID" value="TGZ71016.1"/>
    <property type="molecule type" value="Genomic_DNA"/>
</dbReference>
<accession>A0A4S2M4I7</accession>
<gene>
    <name evidence="2" type="ORF">CRM22_002871</name>
</gene>
<dbReference type="AlphaFoldDB" id="A0A4S2M4I7"/>
<name>A0A4S2M4I7_OPIFE</name>
<organism evidence="2 3">
    <name type="scientific">Opisthorchis felineus</name>
    <dbReference type="NCBI Taxonomy" id="147828"/>
    <lineage>
        <taxon>Eukaryota</taxon>
        <taxon>Metazoa</taxon>
        <taxon>Spiralia</taxon>
        <taxon>Lophotrochozoa</taxon>
        <taxon>Platyhelminthes</taxon>
        <taxon>Trematoda</taxon>
        <taxon>Digenea</taxon>
        <taxon>Opisthorchiida</taxon>
        <taxon>Opisthorchiata</taxon>
        <taxon>Opisthorchiidae</taxon>
        <taxon>Opisthorchis</taxon>
    </lineage>
</organism>
<feature type="region of interest" description="Disordered" evidence="1">
    <location>
        <begin position="35"/>
        <end position="105"/>
    </location>
</feature>
<evidence type="ECO:0000313" key="2">
    <source>
        <dbReference type="EMBL" id="TGZ71016.1"/>
    </source>
</evidence>
<keyword evidence="3" id="KW-1185">Reference proteome</keyword>